<evidence type="ECO:0000259" key="3">
    <source>
        <dbReference type="Pfam" id="PF07731"/>
    </source>
</evidence>
<organism evidence="4 5">
    <name type="scientific">Protea cynaroides</name>
    <dbReference type="NCBI Taxonomy" id="273540"/>
    <lineage>
        <taxon>Eukaryota</taxon>
        <taxon>Viridiplantae</taxon>
        <taxon>Streptophyta</taxon>
        <taxon>Embryophyta</taxon>
        <taxon>Tracheophyta</taxon>
        <taxon>Spermatophyta</taxon>
        <taxon>Magnoliopsida</taxon>
        <taxon>Proteales</taxon>
        <taxon>Proteaceae</taxon>
        <taxon>Protea</taxon>
    </lineage>
</organism>
<comment type="similarity">
    <text evidence="1">Belongs to the multicopper oxidase family.</text>
</comment>
<dbReference type="PANTHER" id="PTHR11709">
    <property type="entry name" value="MULTI-COPPER OXIDASE"/>
    <property type="match status" value="1"/>
</dbReference>
<dbReference type="OrthoDB" id="2121828at2759"/>
<evidence type="ECO:0000313" key="5">
    <source>
        <dbReference type="Proteomes" id="UP001141806"/>
    </source>
</evidence>
<feature type="region of interest" description="Disordered" evidence="2">
    <location>
        <begin position="292"/>
        <end position="317"/>
    </location>
</feature>
<dbReference type="Proteomes" id="UP001141806">
    <property type="component" value="Unassembled WGS sequence"/>
</dbReference>
<dbReference type="PANTHER" id="PTHR11709:SF431">
    <property type="entry name" value="LACCASE-5"/>
    <property type="match status" value="1"/>
</dbReference>
<keyword evidence="5" id="KW-1185">Reference proteome</keyword>
<dbReference type="AlphaFoldDB" id="A0A9Q0KCN8"/>
<reference evidence="4" key="1">
    <citation type="journal article" date="2023" name="Plant J.">
        <title>The genome of the king protea, Protea cynaroides.</title>
        <authorList>
            <person name="Chang J."/>
            <person name="Duong T.A."/>
            <person name="Schoeman C."/>
            <person name="Ma X."/>
            <person name="Roodt D."/>
            <person name="Barker N."/>
            <person name="Li Z."/>
            <person name="Van de Peer Y."/>
            <person name="Mizrachi E."/>
        </authorList>
    </citation>
    <scope>NUCLEOTIDE SEQUENCE</scope>
    <source>
        <tissue evidence="4">Young leaves</tissue>
    </source>
</reference>
<dbReference type="InterPro" id="IPR045087">
    <property type="entry name" value="Cu-oxidase_fam"/>
</dbReference>
<dbReference type="Gene3D" id="2.60.40.420">
    <property type="entry name" value="Cupredoxins - blue copper proteins"/>
    <property type="match status" value="1"/>
</dbReference>
<dbReference type="GO" id="GO:0005507">
    <property type="term" value="F:copper ion binding"/>
    <property type="evidence" value="ECO:0007669"/>
    <property type="project" value="InterPro"/>
</dbReference>
<feature type="compositionally biased region" description="Polar residues" evidence="2">
    <location>
        <begin position="307"/>
        <end position="317"/>
    </location>
</feature>
<accession>A0A9Q0KCN8</accession>
<proteinExistence type="inferred from homology"/>
<name>A0A9Q0KCN8_9MAGN</name>
<comment type="caution">
    <text evidence="4">The sequence shown here is derived from an EMBL/GenBank/DDBJ whole genome shotgun (WGS) entry which is preliminary data.</text>
</comment>
<evidence type="ECO:0000256" key="1">
    <source>
        <dbReference type="ARBA" id="ARBA00010609"/>
    </source>
</evidence>
<protein>
    <recommendedName>
        <fullName evidence="3">Plastocyanin-like domain-containing protein</fullName>
    </recommendedName>
</protein>
<evidence type="ECO:0000256" key="2">
    <source>
        <dbReference type="SAM" id="MobiDB-lite"/>
    </source>
</evidence>
<dbReference type="SUPFAM" id="SSF49503">
    <property type="entry name" value="Cupredoxins"/>
    <property type="match status" value="1"/>
</dbReference>
<dbReference type="InterPro" id="IPR011706">
    <property type="entry name" value="Cu-oxidase_C"/>
</dbReference>
<dbReference type="InterPro" id="IPR008972">
    <property type="entry name" value="Cupredoxin"/>
</dbReference>
<feature type="domain" description="Plastocyanin-like" evidence="3">
    <location>
        <begin position="223"/>
        <end position="267"/>
    </location>
</feature>
<sequence length="317" mass="34434">MFPGPTLEVNNGDTLVVNIVNILKKNHRRQLLQSGSLKLLHGQVRAGDPSKTPTIHTLVKCSCWGRARPQTSSSPPISPPARYYMAARAYNSAQGAPFDNTITTAILQYKSNNSLLSTPPVSTSSLPAYNDTNTATAFSTAFQSRTNVQLSTDIGDNLFFTVGLELFNCPPGASTASNCQAPNGSRFTASMNNVSFGLPFNFSLLQEPVTLATCSKHQVVQVEGFVNFNPKTDTSSFNLVDPPLRNTVGLPVKGWAVIRFVADNPGNESQLAHFCQLEGYKLRDAEQNTHLEVTDKKHKDSGHYSRTRTSNAGQPTT</sequence>
<gene>
    <name evidence="4" type="ORF">NE237_014627</name>
</gene>
<dbReference type="GO" id="GO:0016491">
    <property type="term" value="F:oxidoreductase activity"/>
    <property type="evidence" value="ECO:0007669"/>
    <property type="project" value="InterPro"/>
</dbReference>
<evidence type="ECO:0000313" key="4">
    <source>
        <dbReference type="EMBL" id="KAJ4967926.1"/>
    </source>
</evidence>
<dbReference type="EMBL" id="JAMYWD010000006">
    <property type="protein sequence ID" value="KAJ4967926.1"/>
    <property type="molecule type" value="Genomic_DNA"/>
</dbReference>
<feature type="compositionally biased region" description="Basic and acidic residues" evidence="2">
    <location>
        <begin position="292"/>
        <end position="303"/>
    </location>
</feature>
<dbReference type="Pfam" id="PF07731">
    <property type="entry name" value="Cu-oxidase_2"/>
    <property type="match status" value="1"/>
</dbReference>